<feature type="domain" description="DUF4329" evidence="1">
    <location>
        <begin position="45"/>
        <end position="163"/>
    </location>
</feature>
<dbReference type="PATRIC" id="fig|1674920.3.peg.4638"/>
<dbReference type="RefSeq" id="WP_048723178.1">
    <property type="nucleotide sequence ID" value="NZ_LFMW01000005.1"/>
</dbReference>
<gene>
    <name evidence="2" type="ORF">ACR52_09020</name>
</gene>
<evidence type="ECO:0000259" key="1">
    <source>
        <dbReference type="Pfam" id="PF14220"/>
    </source>
</evidence>
<comment type="caution">
    <text evidence="2">The sequence shown here is derived from an EMBL/GenBank/DDBJ whole genome shotgun (WGS) entry which is preliminary data.</text>
</comment>
<evidence type="ECO:0000313" key="3">
    <source>
        <dbReference type="Proteomes" id="UP000037551"/>
    </source>
</evidence>
<dbReference type="EMBL" id="LFMW01000005">
    <property type="protein sequence ID" value="KMT55864.1"/>
    <property type="molecule type" value="Genomic_DNA"/>
</dbReference>
<dbReference type="OrthoDB" id="7029244at2"/>
<dbReference type="Proteomes" id="UP000037551">
    <property type="component" value="Unassembled WGS sequence"/>
</dbReference>
<accession>A0A0J8G4H0</accession>
<name>A0A0J8G4H0_9PSED</name>
<organism evidence="2 3">
    <name type="scientific">Pseudomonas fildesensis</name>
    <dbReference type="NCBI Taxonomy" id="1674920"/>
    <lineage>
        <taxon>Bacteria</taxon>
        <taxon>Pseudomonadati</taxon>
        <taxon>Pseudomonadota</taxon>
        <taxon>Gammaproteobacteria</taxon>
        <taxon>Pseudomonadales</taxon>
        <taxon>Pseudomonadaceae</taxon>
        <taxon>Pseudomonas</taxon>
    </lineage>
</organism>
<protein>
    <recommendedName>
        <fullName evidence="1">DUF4329 domain-containing protein</fullName>
    </recommendedName>
</protein>
<keyword evidence="3" id="KW-1185">Reference proteome</keyword>
<dbReference type="Pfam" id="PF14220">
    <property type="entry name" value="DUF4329"/>
    <property type="match status" value="1"/>
</dbReference>
<proteinExistence type="predicted"/>
<evidence type="ECO:0000313" key="2">
    <source>
        <dbReference type="EMBL" id="KMT55864.1"/>
    </source>
</evidence>
<dbReference type="InterPro" id="IPR025479">
    <property type="entry name" value="DUF4329"/>
</dbReference>
<reference evidence="2 3" key="1">
    <citation type="submission" date="2015-06" db="EMBL/GenBank/DDBJ databases">
        <title>Draft genome sequence of an Antarctic Pseudomonas sp. strain KG01 with full potential for biotechnological applications.</title>
        <authorList>
            <person name="Pavlov M.S."/>
            <person name="Lira F."/>
            <person name="Martinez J.L."/>
            <person name="Marshall S.H."/>
        </authorList>
    </citation>
    <scope>NUCLEOTIDE SEQUENCE [LARGE SCALE GENOMIC DNA]</scope>
    <source>
        <strain evidence="2 3">KG01</strain>
    </source>
</reference>
<dbReference type="STRING" id="1674920.ACR52_09020"/>
<sequence>MLTRSYRTTRASGFNPVLPPLSPPFISADDAARWAHTFILRQPLDKEYGGAILKRGGRFFATQPIPDREITFDHRILLPTDAAGDFIMPAGYTGEAYYHSHPNNPEETKRQNPSFTSDQVSTLLSFYSVPDLKFTIEHRNTARAHYLSGPDGSLLKYESSGSKEESDFHTFLIDGKQFGSLPRVFEYFIWRTAQAGDLRVVVPNVVWGGVRGRITTDWKVGRPATKVPEIQPFFTQVFARAEEAVLAAKALTQGTPAGRTLGFVLKHTGGEGYVATYPETETVPLFSPAGVFPERAPGKLRLPSNFRLEAIYYRSKPLAADIPALESWLYSLFFSPAEMVAAIVQARATLEIQNKSRGLVLYLLAEDGAWLRFQLPDAQASTELARETAAGVLDDNGAQAAMQAGTLTPRTYVRRAILAGDLSVVQPGDVWRRVGQVDNRTALLTPFYQAMLSPAFLSASDAATYAHEKIGARLDRPYGGYILKGEDGRFVVTEPMESHANPFASALFFPAGDQGPLIPPEPYAIHARYGSHTALSMVDPGWVGQRRWTREDTEINLQIFSAEEIRAVIQQGRPAYLSGGEDCLLAYAPSGSSQEALVFSSTAPQPGGSSLQQRLDRGLTKPAQWVVGLAESGDLRIIQGNRLWGPRSPVYSDWTPHFTYADREGPPDFITYGAIFSTADAAARDLHMRVHGRNLAAQSCFAFILKHAQHEQYIATQVVGVDARSKLFRRGALFAQTEKGYVFPEGFALRGLFRSQQWKASGLASANAWLTRFFVVPAVLYSALYDALRWGELYNAGDNLPLYFSTEEGALLRYRMPGPFAFGSGGALEKELESTQAALASGAKTPLDFVREWAKRGQLNVVRTSQCWGDLGAVSEGWQSYATIVRRRLTPMFAEPDDAVRHVRRLIGIGRQRAYGGVLLRLGNGLFTATEPLAVPPQGFALNWIYPDQAVVKGLYPENATLVARYRSVVERELPTVLSAPQKAIYTSMVPTSVLSNLLNREVHIKREYLIGPTGTLLSYSLTDSDEEQRLKVELAPLDLVKGDAGDNLIERQIRNGELLPADFVSRVAKAGDLRVIEGSEVWGPPRRLIGEFVAFTYQSPGLLIRGAQADPEFSPIFTQADDAVRSVLPEPGLREGLAFGYLFKSTKKQHYMVTLPLQRQSYARFEQVFPYAQLPQGYAIEGVYLCASNAAIAKADDTMARSFFWPQEIADGLNFVKKPANGGYWPLYLLCADNALLKFRFDGRDSSLMFSSEAASLRRSLLAGSLKVLDYVRSLSANGMLDVLRPSAIWASRGRITTVWQPGAEALTIEGSPEMVCGPVCAHPDDAARHSQGLFTGFTGKTYLGGVLKVATTNDVCALIPLEEAGNTILTVQALFSDGGGVTLVSSHPSGYYKVIAVQSFYKAMTPLTGTEVFDSALRENFIAEVDLKAMLDTVKINAPSALGCYFIGRGGALLKYLPTDPAAEHMLAVSGANRSASQLISKLRESGKLLVLETDAFWTRLGSLGDEWQVKDVQAEPDPESILLGRDKDEL</sequence>